<evidence type="ECO:0000256" key="3">
    <source>
        <dbReference type="SAM" id="SignalP"/>
    </source>
</evidence>
<evidence type="ECO:0000256" key="2">
    <source>
        <dbReference type="ARBA" id="ARBA00022729"/>
    </source>
</evidence>
<reference evidence="6" key="1">
    <citation type="journal article" date="2019" name="Int. J. Syst. Evol. Microbiol.">
        <title>The Global Catalogue of Microorganisms (GCM) 10K type strain sequencing project: providing services to taxonomists for standard genome sequencing and annotation.</title>
        <authorList>
            <consortium name="The Broad Institute Genomics Platform"/>
            <consortium name="The Broad Institute Genome Sequencing Center for Infectious Disease"/>
            <person name="Wu L."/>
            <person name="Ma J."/>
        </authorList>
    </citation>
    <scope>NUCLEOTIDE SEQUENCE [LARGE SCALE GENOMIC DNA]</scope>
    <source>
        <strain evidence="6">LMG 29894</strain>
    </source>
</reference>
<keyword evidence="6" id="KW-1185">Reference proteome</keyword>
<feature type="chain" id="PRO_5047028199" evidence="3">
    <location>
        <begin position="24"/>
        <end position="383"/>
    </location>
</feature>
<feature type="domain" description="Imelysin-like" evidence="4">
    <location>
        <begin position="40"/>
        <end position="365"/>
    </location>
</feature>
<accession>A0ABV8MQM0</accession>
<dbReference type="Pfam" id="PF09375">
    <property type="entry name" value="Peptidase_M75"/>
    <property type="match status" value="1"/>
</dbReference>
<evidence type="ECO:0000256" key="1">
    <source>
        <dbReference type="ARBA" id="ARBA00004196"/>
    </source>
</evidence>
<evidence type="ECO:0000313" key="6">
    <source>
        <dbReference type="Proteomes" id="UP001595791"/>
    </source>
</evidence>
<gene>
    <name evidence="5" type="ORF">ACFOW7_07975</name>
</gene>
<protein>
    <submittedName>
        <fullName evidence="5">Imelysin family protein</fullName>
    </submittedName>
</protein>
<dbReference type="Gene3D" id="1.20.1420.20">
    <property type="entry name" value="M75 peptidase, HXXE motif"/>
    <property type="match status" value="1"/>
</dbReference>
<dbReference type="Proteomes" id="UP001595791">
    <property type="component" value="Unassembled WGS sequence"/>
</dbReference>
<sequence>MSSLRRLALAALIGGALFAPVQADPVQPQAVADHYASLVHAGYSDTLAAAKTLQQSIDALLANPNEDTLTAARKAWLAAREWYGQTEAFRFYGGPIDAEDGPEPRINAWPMDEAYVDYVKGKNKAGIVNNPKAKLSREVLVSLNEKGGEENISTGWHAIEFLLWGQDLNKAGPGARPASDFVDSKANNAERRRNYLKIVSDLLVDDLTTLVKAWEPNADNYRARFVQDPQAISKMLTGLGVLSRGELAGERMEVALASQSQEDEHSCFSDNTHRDIVGNARGIQNVWEGRYQRADGSRLEGPSLRQLVADKDAKIADKVSADMAASVSAAEAIQAPFDREIVGRDDAPGRKRVRAVIDALKQQANGLVQAAKALGIKRLNTKV</sequence>
<organism evidence="5 6">
    <name type="scientific">Chitinimonas lacunae</name>
    <dbReference type="NCBI Taxonomy" id="1963018"/>
    <lineage>
        <taxon>Bacteria</taxon>
        <taxon>Pseudomonadati</taxon>
        <taxon>Pseudomonadota</taxon>
        <taxon>Betaproteobacteria</taxon>
        <taxon>Neisseriales</taxon>
        <taxon>Chitinibacteraceae</taxon>
        <taxon>Chitinimonas</taxon>
    </lineage>
</organism>
<evidence type="ECO:0000313" key="5">
    <source>
        <dbReference type="EMBL" id="MFC4159292.1"/>
    </source>
</evidence>
<dbReference type="EMBL" id="JBHSBU010000001">
    <property type="protein sequence ID" value="MFC4159292.1"/>
    <property type="molecule type" value="Genomic_DNA"/>
</dbReference>
<proteinExistence type="predicted"/>
<comment type="subcellular location">
    <subcellularLocation>
        <location evidence="1">Cell envelope</location>
    </subcellularLocation>
</comment>
<dbReference type="RefSeq" id="WP_378162896.1">
    <property type="nucleotide sequence ID" value="NZ_JBHSBU010000001.1"/>
</dbReference>
<keyword evidence="2 3" id="KW-0732">Signal</keyword>
<dbReference type="CDD" id="cd14657">
    <property type="entry name" value="Imelysin_IrpA-like"/>
    <property type="match status" value="1"/>
</dbReference>
<evidence type="ECO:0000259" key="4">
    <source>
        <dbReference type="Pfam" id="PF09375"/>
    </source>
</evidence>
<dbReference type="InterPro" id="IPR018976">
    <property type="entry name" value="Imelysin-like"/>
</dbReference>
<feature type="signal peptide" evidence="3">
    <location>
        <begin position="1"/>
        <end position="23"/>
    </location>
</feature>
<name>A0ABV8MQM0_9NEIS</name>
<dbReference type="InterPro" id="IPR038352">
    <property type="entry name" value="Imelysin_sf"/>
</dbReference>
<comment type="caution">
    <text evidence="5">The sequence shown here is derived from an EMBL/GenBank/DDBJ whole genome shotgun (WGS) entry which is preliminary data.</text>
</comment>